<dbReference type="InterPro" id="IPR036412">
    <property type="entry name" value="HAD-like_sf"/>
</dbReference>
<dbReference type="PROSITE" id="PS01229">
    <property type="entry name" value="COF_2"/>
    <property type="match status" value="1"/>
</dbReference>
<name>A0ABD5F7D1_ENTAV</name>
<dbReference type="InterPro" id="IPR000150">
    <property type="entry name" value="Cof"/>
</dbReference>
<dbReference type="PANTHER" id="PTHR10000">
    <property type="entry name" value="PHOSPHOSERINE PHOSPHATASE"/>
    <property type="match status" value="1"/>
</dbReference>
<keyword evidence="1" id="KW-0378">Hydrolase</keyword>
<proteinExistence type="predicted"/>
<dbReference type="Proteomes" id="UP001264335">
    <property type="component" value="Unassembled WGS sequence"/>
</dbReference>
<dbReference type="SUPFAM" id="SSF56784">
    <property type="entry name" value="HAD-like"/>
    <property type="match status" value="1"/>
</dbReference>
<dbReference type="CDD" id="cd07516">
    <property type="entry name" value="HAD_Pase"/>
    <property type="match status" value="1"/>
</dbReference>
<dbReference type="NCBIfam" id="TIGR01484">
    <property type="entry name" value="HAD-SF-IIB"/>
    <property type="match status" value="1"/>
</dbReference>
<dbReference type="PANTHER" id="PTHR10000:SF8">
    <property type="entry name" value="HAD SUPERFAMILY HYDROLASE-LIKE, TYPE 3"/>
    <property type="match status" value="1"/>
</dbReference>
<dbReference type="SFLD" id="SFLDG01140">
    <property type="entry name" value="C2.B:_Phosphomannomutase_and_P"/>
    <property type="match status" value="1"/>
</dbReference>
<sequence>MAIKAIVLDIDGTLLNTGKIIAEKTKQALVAAQKKGIKVILASGRPTTGMFDLAEQLEMTKYEGFLVSYNGARVTDCLTKDVLFNQAMSVGTGQAILEHLKKFKVVPMIDKEDYLYVNDVYSKDLQKVATDFNLEEFGSIIEYEARGGNFKLCEKEDLAAFADFPINKILVAGKPDYMAEHAEAMHTPFDEKVTAAFSAPFYFEFTDKGIDKAKALNTVFPEMGIHSDNIIAFGDGHNDRSIIEYAGIGIAMGNAVDELKEIADDVTLSCDEDGIAAGLEKYL</sequence>
<dbReference type="InterPro" id="IPR023214">
    <property type="entry name" value="HAD_sf"/>
</dbReference>
<dbReference type="GO" id="GO:0016791">
    <property type="term" value="F:phosphatase activity"/>
    <property type="evidence" value="ECO:0007669"/>
    <property type="project" value="UniProtKB-ARBA"/>
</dbReference>
<dbReference type="PROSITE" id="PS01228">
    <property type="entry name" value="COF_1"/>
    <property type="match status" value="1"/>
</dbReference>
<dbReference type="Gene3D" id="3.40.50.1000">
    <property type="entry name" value="HAD superfamily/HAD-like"/>
    <property type="match status" value="1"/>
</dbReference>
<evidence type="ECO:0000313" key="2">
    <source>
        <dbReference type="Proteomes" id="UP001264335"/>
    </source>
</evidence>
<dbReference type="AlphaFoldDB" id="A0ABD5F7D1"/>
<protein>
    <submittedName>
        <fullName evidence="1">Cof-type HAD-IIB family hydrolase</fullName>
    </submittedName>
</protein>
<dbReference type="Pfam" id="PF08282">
    <property type="entry name" value="Hydrolase_3"/>
    <property type="match status" value="1"/>
</dbReference>
<dbReference type="Gene3D" id="3.30.1240.10">
    <property type="match status" value="1"/>
</dbReference>
<organism evidence="1 2">
    <name type="scientific">Enterococcus avium</name>
    <name type="common">Streptococcus avium</name>
    <dbReference type="NCBI Taxonomy" id="33945"/>
    <lineage>
        <taxon>Bacteria</taxon>
        <taxon>Bacillati</taxon>
        <taxon>Bacillota</taxon>
        <taxon>Bacilli</taxon>
        <taxon>Lactobacillales</taxon>
        <taxon>Enterococcaceae</taxon>
        <taxon>Enterococcus</taxon>
    </lineage>
</organism>
<gene>
    <name evidence="1" type="ORF">P7D79_07825</name>
</gene>
<reference evidence="1 2" key="1">
    <citation type="submission" date="2023-03" db="EMBL/GenBank/DDBJ databases">
        <authorList>
            <person name="Shen W."/>
            <person name="Cai J."/>
        </authorList>
    </citation>
    <scope>NUCLEOTIDE SEQUENCE [LARGE SCALE GENOMIC DNA]</scope>
    <source>
        <strain evidence="1 2">Y2</strain>
    </source>
</reference>
<dbReference type="SFLD" id="SFLDG01144">
    <property type="entry name" value="C2.B.4:_PGP_Like"/>
    <property type="match status" value="1"/>
</dbReference>
<dbReference type="InterPro" id="IPR006379">
    <property type="entry name" value="HAD-SF_hydro_IIB"/>
</dbReference>
<dbReference type="EMBL" id="JARPWY010000016">
    <property type="protein sequence ID" value="MDT2514145.1"/>
    <property type="molecule type" value="Genomic_DNA"/>
</dbReference>
<accession>A0ABD5F7D1</accession>
<dbReference type="RefSeq" id="WP_311871760.1">
    <property type="nucleotide sequence ID" value="NZ_JARPVY010000011.1"/>
</dbReference>
<comment type="caution">
    <text evidence="1">The sequence shown here is derived from an EMBL/GenBank/DDBJ whole genome shotgun (WGS) entry which is preliminary data.</text>
</comment>
<evidence type="ECO:0000313" key="1">
    <source>
        <dbReference type="EMBL" id="MDT2514145.1"/>
    </source>
</evidence>
<dbReference type="SFLD" id="SFLDS00003">
    <property type="entry name" value="Haloacid_Dehalogenase"/>
    <property type="match status" value="1"/>
</dbReference>
<dbReference type="NCBIfam" id="TIGR00099">
    <property type="entry name" value="Cof-subfamily"/>
    <property type="match status" value="1"/>
</dbReference>